<name>A0A0V0YLN7_TRIPS</name>
<dbReference type="Proteomes" id="UP000054815">
    <property type="component" value="Unassembled WGS sequence"/>
</dbReference>
<evidence type="ECO:0000313" key="2">
    <source>
        <dbReference type="Proteomes" id="UP000054815"/>
    </source>
</evidence>
<organism evidence="1 2">
    <name type="scientific">Trichinella pseudospiralis</name>
    <name type="common">Parasitic roundworm</name>
    <dbReference type="NCBI Taxonomy" id="6337"/>
    <lineage>
        <taxon>Eukaryota</taxon>
        <taxon>Metazoa</taxon>
        <taxon>Ecdysozoa</taxon>
        <taxon>Nematoda</taxon>
        <taxon>Enoplea</taxon>
        <taxon>Dorylaimia</taxon>
        <taxon>Trichinellida</taxon>
        <taxon>Trichinellidae</taxon>
        <taxon>Trichinella</taxon>
    </lineage>
</organism>
<dbReference type="AlphaFoldDB" id="A0A0V0YLN7"/>
<protein>
    <submittedName>
        <fullName evidence="1">Uncharacterized protein</fullName>
    </submittedName>
</protein>
<gene>
    <name evidence="1" type="ORF">T4E_5677</name>
</gene>
<proteinExistence type="predicted"/>
<evidence type="ECO:0000313" key="1">
    <source>
        <dbReference type="EMBL" id="KRY00698.1"/>
    </source>
</evidence>
<comment type="caution">
    <text evidence="1">The sequence shown here is derived from an EMBL/GenBank/DDBJ whole genome shotgun (WGS) entry which is preliminary data.</text>
</comment>
<reference evidence="1 2" key="1">
    <citation type="submission" date="2015-01" db="EMBL/GenBank/DDBJ databases">
        <title>Evolution of Trichinella species and genotypes.</title>
        <authorList>
            <person name="Korhonen P.K."/>
            <person name="Edoardo P."/>
            <person name="Giuseppe L.R."/>
            <person name="Gasser R.B."/>
        </authorList>
    </citation>
    <scope>NUCLEOTIDE SEQUENCE [LARGE SCALE GENOMIC DNA]</scope>
    <source>
        <strain evidence="1">ISS141</strain>
    </source>
</reference>
<dbReference type="EMBL" id="JYDU01000007">
    <property type="protein sequence ID" value="KRY00698.1"/>
    <property type="molecule type" value="Genomic_DNA"/>
</dbReference>
<sequence>MPCHQQSCRRKNTLVDFCCRLLDVSEIAVNSYYSVKQSFTLAGECGQMLPLNLGGMENVPNNCSMLMWHAAAAIPVSVLTSGIMSQQYPDMCNVTDERFEVLLLYSNDVVDCVFDHRAF</sequence>
<accession>A0A0V0YLN7</accession>